<dbReference type="EMBL" id="JOKN01000011">
    <property type="protein sequence ID" value="KEQ56706.1"/>
    <property type="molecule type" value="Genomic_DNA"/>
</dbReference>
<sequence length="188" mass="22108">MTEKTLDPRYRINIESGLRVMIEEENSDNSELIPCYVKEIISSDSIVESGVKIICEDDKVGRIKYIGTESTYKKPIELIIILEKKIRKLVVEILSNHDSNWWENQIPSLVQEAVDEKQKRGIKQKEELKIPEYEQIEETDFFHLHLIIGYKKNWKIFFEPIFKSKPETMKKLVDLSSSSHPKTDHFVK</sequence>
<dbReference type="Proteomes" id="UP000028059">
    <property type="component" value="Unassembled WGS sequence"/>
</dbReference>
<dbReference type="AlphaFoldDB" id="A0A081RND3"/>
<proteinExistence type="predicted"/>
<organism evidence="1 2">
    <name type="scientific">Marine Group I thaumarchaeote SCGC AAA799-N04</name>
    <dbReference type="NCBI Taxonomy" id="1502293"/>
    <lineage>
        <taxon>Archaea</taxon>
        <taxon>Nitrososphaerota</taxon>
        <taxon>Marine Group I</taxon>
    </lineage>
</organism>
<accession>A0A081RND3</accession>
<name>A0A081RND3_9ARCH</name>
<evidence type="ECO:0000313" key="2">
    <source>
        <dbReference type="Proteomes" id="UP000028059"/>
    </source>
</evidence>
<evidence type="ECO:0000313" key="1">
    <source>
        <dbReference type="EMBL" id="KEQ56706.1"/>
    </source>
</evidence>
<reference evidence="1 2" key="1">
    <citation type="submission" date="2014-06" db="EMBL/GenBank/DDBJ databases">
        <authorList>
            <person name="Ngugi D.K."/>
            <person name="Blom J."/>
            <person name="Alam I."/>
            <person name="Rashid M."/>
            <person name="Ba Alawi W."/>
            <person name="Zhang G."/>
            <person name="Hikmawan T."/>
            <person name="Guan Y."/>
            <person name="Antunes A."/>
            <person name="Siam R."/>
            <person name="ElDorry H."/>
            <person name="Bajic V."/>
            <person name="Stingl U."/>
        </authorList>
    </citation>
    <scope>NUCLEOTIDE SEQUENCE [LARGE SCALE GENOMIC DNA]</scope>
    <source>
        <strain evidence="1">SCGC AAA799-N04</strain>
    </source>
</reference>
<protein>
    <submittedName>
        <fullName evidence="1">Uncharacterized protein</fullName>
    </submittedName>
</protein>
<keyword evidence="2" id="KW-1185">Reference proteome</keyword>
<gene>
    <name evidence="1" type="ORF">AAA799N04_00840</name>
</gene>
<comment type="caution">
    <text evidence="1">The sequence shown here is derived from an EMBL/GenBank/DDBJ whole genome shotgun (WGS) entry which is preliminary data.</text>
</comment>